<dbReference type="Gene3D" id="3.40.50.150">
    <property type="entry name" value="Vaccinia Virus protein VP39"/>
    <property type="match status" value="1"/>
</dbReference>
<organism evidence="3 4">
    <name type="scientific">Gryllotalpicola protaetiae</name>
    <dbReference type="NCBI Taxonomy" id="2419771"/>
    <lineage>
        <taxon>Bacteria</taxon>
        <taxon>Bacillati</taxon>
        <taxon>Actinomycetota</taxon>
        <taxon>Actinomycetes</taxon>
        <taxon>Micrococcales</taxon>
        <taxon>Microbacteriaceae</taxon>
        <taxon>Gryllotalpicola</taxon>
    </lineage>
</organism>
<proteinExistence type="predicted"/>
<evidence type="ECO:0000256" key="1">
    <source>
        <dbReference type="SAM" id="MobiDB-lite"/>
    </source>
</evidence>
<dbReference type="KEGG" id="gry:D7I44_06595"/>
<gene>
    <name evidence="3" type="ORF">D7I44_06595</name>
</gene>
<evidence type="ECO:0000313" key="4">
    <source>
        <dbReference type="Proteomes" id="UP000275069"/>
    </source>
</evidence>
<reference evidence="3 4" key="1">
    <citation type="submission" date="2018-09" db="EMBL/GenBank/DDBJ databases">
        <title>Genome sequencing of strain 2DFW10M-5.</title>
        <authorList>
            <person name="Heo J."/>
            <person name="Kim S.-J."/>
            <person name="Kwon S.-W."/>
        </authorList>
    </citation>
    <scope>NUCLEOTIDE SEQUENCE [LARGE SCALE GENOMIC DNA]</scope>
    <source>
        <strain evidence="3 4">2DFW10M-5</strain>
    </source>
</reference>
<dbReference type="Proteomes" id="UP000275069">
    <property type="component" value="Chromosome"/>
</dbReference>
<protein>
    <submittedName>
        <fullName evidence="3">Methyltransferase domain-containing protein</fullName>
    </submittedName>
</protein>
<accession>A0A387BQD8</accession>
<dbReference type="GO" id="GO:0032259">
    <property type="term" value="P:methylation"/>
    <property type="evidence" value="ECO:0007669"/>
    <property type="project" value="UniProtKB-KW"/>
</dbReference>
<dbReference type="OrthoDB" id="9795864at2"/>
<dbReference type="GO" id="GO:0008757">
    <property type="term" value="F:S-adenosylmethionine-dependent methyltransferase activity"/>
    <property type="evidence" value="ECO:0007669"/>
    <property type="project" value="InterPro"/>
</dbReference>
<dbReference type="PANTHER" id="PTHR43460:SF1">
    <property type="entry name" value="METHYLTRANSFERASE TYPE 11 DOMAIN-CONTAINING PROTEIN"/>
    <property type="match status" value="1"/>
</dbReference>
<sequence length="283" mass="30852">MTSPASSKAPRASTAARCASSARMPEFEALVAEGAAEPTEGWDFSWFEGRATEERPPWGYARLAADRLGRAHASLDVQTGGAEVYAEALGNAASAPQTVAATEEWPPNLAIARARLAPFGGQVSNAAGTDPLPFGDAAFDLVLARHPYGVPWDEIARVLEPGGTFLAQLIGWGTNRKLYEFFLGPQDDAHEDHGHEAVIRQRTAEAGLEITRLEEAVTKVEFFDVGAVVYFLRKVLWTVPGFTVEKYRPELARMHTLIEANGSFTSYSRRFLVEATRDTLATR</sequence>
<keyword evidence="4" id="KW-1185">Reference proteome</keyword>
<evidence type="ECO:0000259" key="2">
    <source>
        <dbReference type="Pfam" id="PF08241"/>
    </source>
</evidence>
<evidence type="ECO:0000313" key="3">
    <source>
        <dbReference type="EMBL" id="AYG03227.1"/>
    </source>
</evidence>
<dbReference type="InterPro" id="IPR029063">
    <property type="entry name" value="SAM-dependent_MTases_sf"/>
</dbReference>
<dbReference type="EMBL" id="CP032624">
    <property type="protein sequence ID" value="AYG03227.1"/>
    <property type="molecule type" value="Genomic_DNA"/>
</dbReference>
<dbReference type="InterPro" id="IPR052939">
    <property type="entry name" value="23S_rRNA_MeTrnsfrase_RlmA"/>
</dbReference>
<keyword evidence="3" id="KW-0489">Methyltransferase</keyword>
<feature type="compositionally biased region" description="Low complexity" evidence="1">
    <location>
        <begin position="9"/>
        <end position="22"/>
    </location>
</feature>
<keyword evidence="3" id="KW-0808">Transferase</keyword>
<dbReference type="PANTHER" id="PTHR43460">
    <property type="entry name" value="METHYLTRANSFERASE"/>
    <property type="match status" value="1"/>
</dbReference>
<dbReference type="InterPro" id="IPR013216">
    <property type="entry name" value="Methyltransf_11"/>
</dbReference>
<feature type="region of interest" description="Disordered" evidence="1">
    <location>
        <begin position="1"/>
        <end position="22"/>
    </location>
</feature>
<feature type="domain" description="Methyltransferase type 11" evidence="2">
    <location>
        <begin position="76"/>
        <end position="166"/>
    </location>
</feature>
<name>A0A387BQD8_9MICO</name>
<dbReference type="Pfam" id="PF08241">
    <property type="entry name" value="Methyltransf_11"/>
    <property type="match status" value="1"/>
</dbReference>
<dbReference type="SUPFAM" id="SSF53335">
    <property type="entry name" value="S-adenosyl-L-methionine-dependent methyltransferases"/>
    <property type="match status" value="1"/>
</dbReference>
<dbReference type="AlphaFoldDB" id="A0A387BQD8"/>